<organism evidence="2 3">
    <name type="scientific">Pleurotus eryngii</name>
    <name type="common">Boletus of the steppes</name>
    <dbReference type="NCBI Taxonomy" id="5323"/>
    <lineage>
        <taxon>Eukaryota</taxon>
        <taxon>Fungi</taxon>
        <taxon>Dikarya</taxon>
        <taxon>Basidiomycota</taxon>
        <taxon>Agaricomycotina</taxon>
        <taxon>Agaricomycetes</taxon>
        <taxon>Agaricomycetidae</taxon>
        <taxon>Agaricales</taxon>
        <taxon>Pleurotineae</taxon>
        <taxon>Pleurotaceae</taxon>
        <taxon>Pleurotus</taxon>
    </lineage>
</organism>
<proteinExistence type="predicted"/>
<sequence length="224" mass="25433">KFMPKYIGPYKNTQDFDNNMYQVELPTRLRQCSVHDAFHASLLCVHVPNDDHLFPGRLDNQISEDEGVWAVNRILSHHGSWMEATFKIEWTSGDVTWLPYHQVSHLQALKTYLEAVGVANIWNLPIGTDQLPTDNPQIFTGSITFTIRPKDPCTTIKTHTLTCKNHHHCKHPCSSPASDQSPSSPKMLQSLLHHLHTNTTTITQIDPSTSFATTYSLDQISKYI</sequence>
<evidence type="ECO:0000313" key="3">
    <source>
        <dbReference type="Proteomes" id="UP000807025"/>
    </source>
</evidence>
<evidence type="ECO:0008006" key="4">
    <source>
        <dbReference type="Google" id="ProtNLM"/>
    </source>
</evidence>
<comment type="caution">
    <text evidence="2">The sequence shown here is derived from an EMBL/GenBank/DDBJ whole genome shotgun (WGS) entry which is preliminary data.</text>
</comment>
<evidence type="ECO:0000313" key="1">
    <source>
        <dbReference type="EMBL" id="KAF9486668.1"/>
    </source>
</evidence>
<keyword evidence="3" id="KW-1185">Reference proteome</keyword>
<evidence type="ECO:0000313" key="2">
    <source>
        <dbReference type="EMBL" id="KAF9486696.1"/>
    </source>
</evidence>
<accession>A0A9P6CZQ3</accession>
<dbReference type="Proteomes" id="UP000807025">
    <property type="component" value="Unassembled WGS sequence"/>
</dbReference>
<protein>
    <recommendedName>
        <fullName evidence="4">Chromo domain-containing protein</fullName>
    </recommendedName>
</protein>
<dbReference type="AlphaFoldDB" id="A0A9P6CZQ3"/>
<gene>
    <name evidence="2" type="ORF">BDN71DRAFT_1405799</name>
    <name evidence="1" type="ORF">BDN71DRAFT_1405840</name>
</gene>
<dbReference type="OrthoDB" id="3211671at2759"/>
<dbReference type="EMBL" id="MU155007">
    <property type="protein sequence ID" value="KAF9486696.1"/>
    <property type="molecule type" value="Genomic_DNA"/>
</dbReference>
<dbReference type="EMBL" id="MU155027">
    <property type="protein sequence ID" value="KAF9486668.1"/>
    <property type="molecule type" value="Genomic_DNA"/>
</dbReference>
<name>A0A9P6CZQ3_PLEER</name>
<feature type="non-terminal residue" evidence="2">
    <location>
        <position position="1"/>
    </location>
</feature>
<reference evidence="2" key="1">
    <citation type="submission" date="2020-11" db="EMBL/GenBank/DDBJ databases">
        <authorList>
            <consortium name="DOE Joint Genome Institute"/>
            <person name="Ahrendt S."/>
            <person name="Riley R."/>
            <person name="Andreopoulos W."/>
            <person name="Labutti K."/>
            <person name="Pangilinan J."/>
            <person name="Ruiz-Duenas F.J."/>
            <person name="Barrasa J.M."/>
            <person name="Sanchez-Garcia M."/>
            <person name="Camarero S."/>
            <person name="Miyauchi S."/>
            <person name="Serrano A."/>
            <person name="Linde D."/>
            <person name="Babiker R."/>
            <person name="Drula E."/>
            <person name="Ayuso-Fernandez I."/>
            <person name="Pacheco R."/>
            <person name="Padilla G."/>
            <person name="Ferreira P."/>
            <person name="Barriuso J."/>
            <person name="Kellner H."/>
            <person name="Castanera R."/>
            <person name="Alfaro M."/>
            <person name="Ramirez L."/>
            <person name="Pisabarro A.G."/>
            <person name="Kuo A."/>
            <person name="Tritt A."/>
            <person name="Lipzen A."/>
            <person name="He G."/>
            <person name="Yan M."/>
            <person name="Ng V."/>
            <person name="Cullen D."/>
            <person name="Martin F."/>
            <person name="Rosso M.-N."/>
            <person name="Henrissat B."/>
            <person name="Hibbett D."/>
            <person name="Martinez A.T."/>
            <person name="Grigoriev I.V."/>
        </authorList>
    </citation>
    <scope>NUCLEOTIDE SEQUENCE</scope>
    <source>
        <strain evidence="2">ATCC 90797</strain>
    </source>
</reference>